<dbReference type="Proteomes" id="UP001437256">
    <property type="component" value="Unassembled WGS sequence"/>
</dbReference>
<comment type="caution">
    <text evidence="1">The sequence shown here is derived from an EMBL/GenBank/DDBJ whole genome shotgun (WGS) entry which is preliminary data.</text>
</comment>
<proteinExistence type="predicted"/>
<accession>A0ABR2ZTQ8</accession>
<keyword evidence="2" id="KW-1185">Reference proteome</keyword>
<evidence type="ECO:0000313" key="1">
    <source>
        <dbReference type="EMBL" id="KAL0064516.1"/>
    </source>
</evidence>
<evidence type="ECO:0000313" key="2">
    <source>
        <dbReference type="Proteomes" id="UP001437256"/>
    </source>
</evidence>
<protein>
    <submittedName>
        <fullName evidence="1">Uncharacterized protein</fullName>
    </submittedName>
</protein>
<organism evidence="1 2">
    <name type="scientific">Marasmius tenuissimus</name>
    <dbReference type="NCBI Taxonomy" id="585030"/>
    <lineage>
        <taxon>Eukaryota</taxon>
        <taxon>Fungi</taxon>
        <taxon>Dikarya</taxon>
        <taxon>Basidiomycota</taxon>
        <taxon>Agaricomycotina</taxon>
        <taxon>Agaricomycetes</taxon>
        <taxon>Agaricomycetidae</taxon>
        <taxon>Agaricales</taxon>
        <taxon>Marasmiineae</taxon>
        <taxon>Marasmiaceae</taxon>
        <taxon>Marasmius</taxon>
    </lineage>
</organism>
<name>A0ABR2ZTQ8_9AGAR</name>
<sequence>MSVPTPNQGITPGIVIEKIARRLAFCTPGPNPKPKPSPGSRSNTFDATVTNTIKLKHLPPAKLSLPPHVSNPNCTFNVAELKAKYMANCNADNPPNNSDGAIAFWQNLLKFDNPDPFLEARFIFRGMDTDDGKEHWAMAALDQLAETVLSLIQLELLILWEEDFGPLSVDALEMIQRLGVRAQQRQFGMIPDVQLLLLPGGGDEDAVVLATVDAKSSGLALYGYKVPGGVQTKDSYIERLRDQGASQAGEAGWKLEANWLLAQMYHYSHNSKSGLTFFTSVRGFTRWGFHLKLNTLMLSGNLTPPNDDVHAAKLPATYLPFVTKLHDFMFWAIISTTQEVLPPSKRHEIDFRALLPAQLSIPNPLSRVQRLLERSHLMVSSVLVSCLPFLMRKIYSFTSPQVHGRYENLQNGAMRFLKLRLDFPLQIKTEWNRVMINPQLGLVLKEFSVNDTFEAEKTAYEKLAGSNAIAIPKIHGTFVNSWTGKSCIMSEFVGHTLEKEGSGALSQRD</sequence>
<dbReference type="EMBL" id="JBBXMP010000061">
    <property type="protein sequence ID" value="KAL0064516.1"/>
    <property type="molecule type" value="Genomic_DNA"/>
</dbReference>
<gene>
    <name evidence="1" type="ORF">AAF712_008574</name>
</gene>
<reference evidence="1 2" key="1">
    <citation type="submission" date="2024-05" db="EMBL/GenBank/DDBJ databases">
        <title>A draft genome resource for the thread blight pathogen Marasmius tenuissimus strain MS-2.</title>
        <authorList>
            <person name="Yulfo-Soto G.E."/>
            <person name="Baruah I.K."/>
            <person name="Amoako-Attah I."/>
            <person name="Bukari Y."/>
            <person name="Meinhardt L.W."/>
            <person name="Bailey B.A."/>
            <person name="Cohen S.P."/>
        </authorList>
    </citation>
    <scope>NUCLEOTIDE SEQUENCE [LARGE SCALE GENOMIC DNA]</scope>
    <source>
        <strain evidence="1 2">MS-2</strain>
    </source>
</reference>